<name>A0A0E9RPM9_ANGAN</name>
<organism evidence="1">
    <name type="scientific">Anguilla anguilla</name>
    <name type="common">European freshwater eel</name>
    <name type="synonym">Muraena anguilla</name>
    <dbReference type="NCBI Taxonomy" id="7936"/>
    <lineage>
        <taxon>Eukaryota</taxon>
        <taxon>Metazoa</taxon>
        <taxon>Chordata</taxon>
        <taxon>Craniata</taxon>
        <taxon>Vertebrata</taxon>
        <taxon>Euteleostomi</taxon>
        <taxon>Actinopterygii</taxon>
        <taxon>Neopterygii</taxon>
        <taxon>Teleostei</taxon>
        <taxon>Anguilliformes</taxon>
        <taxon>Anguillidae</taxon>
        <taxon>Anguilla</taxon>
    </lineage>
</organism>
<reference evidence="1" key="1">
    <citation type="submission" date="2014-11" db="EMBL/GenBank/DDBJ databases">
        <authorList>
            <person name="Amaro Gonzalez C."/>
        </authorList>
    </citation>
    <scope>NUCLEOTIDE SEQUENCE</scope>
</reference>
<sequence length="22" mass="2834">MHQDIEFIVVYYHYKHIIIENE</sequence>
<dbReference type="EMBL" id="GBXM01078222">
    <property type="protein sequence ID" value="JAH30355.1"/>
    <property type="molecule type" value="Transcribed_RNA"/>
</dbReference>
<evidence type="ECO:0000313" key="1">
    <source>
        <dbReference type="EMBL" id="JAH30355.1"/>
    </source>
</evidence>
<dbReference type="AlphaFoldDB" id="A0A0E9RPM9"/>
<accession>A0A0E9RPM9</accession>
<protein>
    <submittedName>
        <fullName evidence="1">Uncharacterized protein</fullName>
    </submittedName>
</protein>
<proteinExistence type="predicted"/>
<reference evidence="1" key="2">
    <citation type="journal article" date="2015" name="Fish Shellfish Immunol.">
        <title>Early steps in the European eel (Anguilla anguilla)-Vibrio vulnificus interaction in the gills: Role of the RtxA13 toxin.</title>
        <authorList>
            <person name="Callol A."/>
            <person name="Pajuelo D."/>
            <person name="Ebbesson L."/>
            <person name="Teles M."/>
            <person name="MacKenzie S."/>
            <person name="Amaro C."/>
        </authorList>
    </citation>
    <scope>NUCLEOTIDE SEQUENCE</scope>
</reference>